<evidence type="ECO:0000313" key="2">
    <source>
        <dbReference type="EMBL" id="VDM05799.1"/>
    </source>
</evidence>
<dbReference type="Proteomes" id="UP000275846">
    <property type="component" value="Unassembled WGS sequence"/>
</dbReference>
<protein>
    <submittedName>
        <fullName evidence="4">Transposase</fullName>
    </submittedName>
</protein>
<accession>A0A183TSG5</accession>
<feature type="region of interest" description="Disordered" evidence="1">
    <location>
        <begin position="54"/>
        <end position="109"/>
    </location>
</feature>
<dbReference type="WBParaSite" id="SSLN_0002014201-mRNA-1">
    <property type="protein sequence ID" value="SSLN_0002014201-mRNA-1"/>
    <property type="gene ID" value="SSLN_0002014201"/>
</dbReference>
<dbReference type="OrthoDB" id="6321783at2759"/>
<evidence type="ECO:0000313" key="3">
    <source>
        <dbReference type="Proteomes" id="UP000275846"/>
    </source>
</evidence>
<reference evidence="4" key="1">
    <citation type="submission" date="2016-06" db="UniProtKB">
        <authorList>
            <consortium name="WormBaseParasite"/>
        </authorList>
    </citation>
    <scope>IDENTIFICATION</scope>
</reference>
<sequence>MTDKDKGYWNGHFWLISRHQPVIPNTRHGTLRRPSLELATLLGRRPTLYQLRTATSEPRTRDLVGQKSNALPTAPREPEPRTRDHVGQKSNALPTAPRARCLAGFDRDY</sequence>
<keyword evidence="3" id="KW-1185">Reference proteome</keyword>
<proteinExistence type="predicted"/>
<feature type="compositionally biased region" description="Basic and acidic residues" evidence="1">
    <location>
        <begin position="76"/>
        <end position="87"/>
    </location>
</feature>
<reference evidence="2 3" key="2">
    <citation type="submission" date="2018-11" db="EMBL/GenBank/DDBJ databases">
        <authorList>
            <consortium name="Pathogen Informatics"/>
        </authorList>
    </citation>
    <scope>NUCLEOTIDE SEQUENCE [LARGE SCALE GENOMIC DNA]</scope>
    <source>
        <strain evidence="2 3">NST_G2</strain>
    </source>
</reference>
<dbReference type="AlphaFoldDB" id="A0A183TSG5"/>
<name>A0A183TSG5_SCHSO</name>
<evidence type="ECO:0000256" key="1">
    <source>
        <dbReference type="SAM" id="MobiDB-lite"/>
    </source>
</evidence>
<evidence type="ECO:0000313" key="4">
    <source>
        <dbReference type="WBParaSite" id="SSLN_0002014201-mRNA-1"/>
    </source>
</evidence>
<dbReference type="EMBL" id="UYSU01047399">
    <property type="protein sequence ID" value="VDM05799.1"/>
    <property type="molecule type" value="Genomic_DNA"/>
</dbReference>
<organism evidence="4">
    <name type="scientific">Schistocephalus solidus</name>
    <name type="common">Tapeworm</name>
    <dbReference type="NCBI Taxonomy" id="70667"/>
    <lineage>
        <taxon>Eukaryota</taxon>
        <taxon>Metazoa</taxon>
        <taxon>Spiralia</taxon>
        <taxon>Lophotrochozoa</taxon>
        <taxon>Platyhelminthes</taxon>
        <taxon>Cestoda</taxon>
        <taxon>Eucestoda</taxon>
        <taxon>Diphyllobothriidea</taxon>
        <taxon>Diphyllobothriidae</taxon>
        <taxon>Schistocephalus</taxon>
    </lineage>
</organism>
<gene>
    <name evidence="2" type="ORF">SSLN_LOCUS19413</name>
</gene>